<evidence type="ECO:0008006" key="3">
    <source>
        <dbReference type="Google" id="ProtNLM"/>
    </source>
</evidence>
<proteinExistence type="predicted"/>
<evidence type="ECO:0000313" key="2">
    <source>
        <dbReference type="Proteomes" id="UP000229081"/>
    </source>
</evidence>
<gene>
    <name evidence="1" type="ORF">CVN68_06450</name>
</gene>
<keyword evidence="2" id="KW-1185">Reference proteome</keyword>
<dbReference type="Proteomes" id="UP000229081">
    <property type="component" value="Chromosome"/>
</dbReference>
<reference evidence="1 2" key="1">
    <citation type="submission" date="2017-11" db="EMBL/GenBank/DDBJ databases">
        <title>Complete genome sequence of Sphingomonas sp. Strain Cra20, a psychrotolerant potential plant growth promoting rhizobacteria.</title>
        <authorList>
            <person name="Luo Y."/>
        </authorList>
    </citation>
    <scope>NUCLEOTIDE SEQUENCE [LARGE SCALE GENOMIC DNA]</scope>
    <source>
        <strain evidence="1 2">Cra20</strain>
    </source>
</reference>
<protein>
    <recommendedName>
        <fullName evidence="3">DUF1579 domain-containing protein</fullName>
    </recommendedName>
</protein>
<evidence type="ECO:0000313" key="1">
    <source>
        <dbReference type="EMBL" id="ATY31655.1"/>
    </source>
</evidence>
<dbReference type="EMBL" id="CP024923">
    <property type="protein sequence ID" value="ATY31655.1"/>
    <property type="molecule type" value="Genomic_DNA"/>
</dbReference>
<organism evidence="1 2">
    <name type="scientific">Sphingomonas psychrotolerans</name>
    <dbReference type="NCBI Taxonomy" id="1327635"/>
    <lineage>
        <taxon>Bacteria</taxon>
        <taxon>Pseudomonadati</taxon>
        <taxon>Pseudomonadota</taxon>
        <taxon>Alphaproteobacteria</taxon>
        <taxon>Sphingomonadales</taxon>
        <taxon>Sphingomonadaceae</taxon>
        <taxon>Sphingomonas</taxon>
    </lineage>
</organism>
<dbReference type="OrthoDB" id="6194699at2"/>
<dbReference type="KEGG" id="sphc:CVN68_06450"/>
<sequence>MTDPQDVSGVWYGHYAAYAGHEDNGFIALLEEISGAVTGTITEPDDASGAIRRATVTGQRDGASLRFTKQYDGSGGWTHAVRYSGAVDADGTLVMGSWIVEGLTGAFDMTREKFDAEALEEEEEELLSISGELGKLGPLK</sequence>
<accession>A0A2K8MCN7</accession>
<name>A0A2K8MCN7_9SPHN</name>
<dbReference type="RefSeq" id="WP_100281464.1">
    <property type="nucleotide sequence ID" value="NZ_CP024923.1"/>
</dbReference>
<dbReference type="AlphaFoldDB" id="A0A2K8MCN7"/>